<keyword evidence="1" id="KW-1133">Transmembrane helix</keyword>
<proteinExistence type="predicted"/>
<protein>
    <submittedName>
        <fullName evidence="2">Uncharacterized protein</fullName>
    </submittedName>
</protein>
<dbReference type="EMBL" id="JACJTC010000035">
    <property type="protein sequence ID" value="MBD2615946.1"/>
    <property type="molecule type" value="Genomic_DNA"/>
</dbReference>
<feature type="transmembrane region" description="Helical" evidence="1">
    <location>
        <begin position="97"/>
        <end position="120"/>
    </location>
</feature>
<evidence type="ECO:0000313" key="3">
    <source>
        <dbReference type="Proteomes" id="UP000606396"/>
    </source>
</evidence>
<gene>
    <name evidence="2" type="ORF">H6G94_32670</name>
</gene>
<evidence type="ECO:0000256" key="1">
    <source>
        <dbReference type="SAM" id="Phobius"/>
    </source>
</evidence>
<reference evidence="2 3" key="1">
    <citation type="journal article" date="2020" name="ISME J.">
        <title>Comparative genomics reveals insights into cyanobacterial evolution and habitat adaptation.</title>
        <authorList>
            <person name="Chen M.Y."/>
            <person name="Teng W.K."/>
            <person name="Zhao L."/>
            <person name="Hu C.X."/>
            <person name="Zhou Y.K."/>
            <person name="Han B.P."/>
            <person name="Song L.R."/>
            <person name="Shu W.S."/>
        </authorList>
    </citation>
    <scope>NUCLEOTIDE SEQUENCE [LARGE SCALE GENOMIC DNA]</scope>
    <source>
        <strain evidence="2 3">FACHB-252</strain>
    </source>
</reference>
<feature type="transmembrane region" description="Helical" evidence="1">
    <location>
        <begin position="249"/>
        <end position="269"/>
    </location>
</feature>
<keyword evidence="1" id="KW-0472">Membrane</keyword>
<sequence length="352" mass="37652">MILSFILAQASGQQPGENSGVTISGEIIEAAMNGSDLMVKSFEKDWQDFAAGQSPIYLAIVSISMLAAVVLVSFWSLGWYAQFSEEGFSSSVVNEMIFPLIVILMLSNNGMMLAGSTLAMRNVTVNLNRSILSITRNGVTLKDAIRITNIDQSFVLVTQTALAQCDKLPSSKTDEQQKIIKPRQKCIDEVTNQAKIEAQKIRQKKGLGSGTGSWNPLDIGGELINNVVQGLSFIIFSGLSAGFQYIVQLSFLLTAYVAPIFLVLSLLPVGAKPIYAWLSGWLALTLVLISYSIIVGLAASAIVNVPSTNPLLTQLIQAIFSPLLALAIGAGGGMAVFTAFTSGVKFSVGFNR</sequence>
<organism evidence="2 3">
    <name type="scientific">Nostoc punctiforme FACHB-252</name>
    <dbReference type="NCBI Taxonomy" id="1357509"/>
    <lineage>
        <taxon>Bacteria</taxon>
        <taxon>Bacillati</taxon>
        <taxon>Cyanobacteriota</taxon>
        <taxon>Cyanophyceae</taxon>
        <taxon>Nostocales</taxon>
        <taxon>Nostocaceae</taxon>
        <taxon>Nostoc</taxon>
    </lineage>
</organism>
<feature type="transmembrane region" description="Helical" evidence="1">
    <location>
        <begin position="281"/>
        <end position="303"/>
    </location>
</feature>
<keyword evidence="3" id="KW-1185">Reference proteome</keyword>
<feature type="transmembrane region" description="Helical" evidence="1">
    <location>
        <begin position="315"/>
        <end position="340"/>
    </location>
</feature>
<accession>A0ABR8HKP3</accession>
<dbReference type="Proteomes" id="UP000606396">
    <property type="component" value="Unassembled WGS sequence"/>
</dbReference>
<keyword evidence="1" id="KW-0812">Transmembrane</keyword>
<name>A0ABR8HKP3_NOSPU</name>
<feature type="transmembrane region" description="Helical" evidence="1">
    <location>
        <begin position="56"/>
        <end position="77"/>
    </location>
</feature>
<evidence type="ECO:0000313" key="2">
    <source>
        <dbReference type="EMBL" id="MBD2615946.1"/>
    </source>
</evidence>
<comment type="caution">
    <text evidence="2">The sequence shown here is derived from an EMBL/GenBank/DDBJ whole genome shotgun (WGS) entry which is preliminary data.</text>
</comment>
<dbReference type="RefSeq" id="WP_185564854.1">
    <property type="nucleotide sequence ID" value="NZ_JACJTC010000035.1"/>
</dbReference>